<feature type="chain" id="PRO_5011750578" description="Carboxypeptidase regulatory-like domain-containing protein" evidence="1">
    <location>
        <begin position="26"/>
        <end position="585"/>
    </location>
</feature>
<feature type="signal peptide" evidence="1">
    <location>
        <begin position="1"/>
        <end position="25"/>
    </location>
</feature>
<gene>
    <name evidence="2" type="ORF">SAMN05443431_11150</name>
</gene>
<organism evidence="2 3">
    <name type="scientific">Olleya namhaensis</name>
    <dbReference type="NCBI Taxonomy" id="1144750"/>
    <lineage>
        <taxon>Bacteria</taxon>
        <taxon>Pseudomonadati</taxon>
        <taxon>Bacteroidota</taxon>
        <taxon>Flavobacteriia</taxon>
        <taxon>Flavobacteriales</taxon>
        <taxon>Flavobacteriaceae</taxon>
    </lineage>
</organism>
<dbReference type="RefSeq" id="WP_090842069.1">
    <property type="nucleotide sequence ID" value="NZ_FORM01000011.1"/>
</dbReference>
<dbReference type="PROSITE" id="PS51257">
    <property type="entry name" value="PROKAR_LIPOPROTEIN"/>
    <property type="match status" value="1"/>
</dbReference>
<evidence type="ECO:0008006" key="4">
    <source>
        <dbReference type="Google" id="ProtNLM"/>
    </source>
</evidence>
<evidence type="ECO:0000256" key="1">
    <source>
        <dbReference type="SAM" id="SignalP"/>
    </source>
</evidence>
<accession>A0A1I3ST89</accession>
<reference evidence="3" key="1">
    <citation type="submission" date="2016-10" db="EMBL/GenBank/DDBJ databases">
        <authorList>
            <person name="Varghese N."/>
            <person name="Submissions S."/>
        </authorList>
    </citation>
    <scope>NUCLEOTIDE SEQUENCE [LARGE SCALE GENOMIC DNA]</scope>
    <source>
        <strain evidence="3">DSM 28881</strain>
    </source>
</reference>
<keyword evidence="3" id="KW-1185">Reference proteome</keyword>
<protein>
    <recommendedName>
        <fullName evidence="4">Carboxypeptidase regulatory-like domain-containing protein</fullName>
    </recommendedName>
</protein>
<proteinExistence type="predicted"/>
<name>A0A1I3ST89_9FLAO</name>
<dbReference type="EMBL" id="FORM01000011">
    <property type="protein sequence ID" value="SFJ60791.1"/>
    <property type="molecule type" value="Genomic_DNA"/>
</dbReference>
<dbReference type="STRING" id="1144750.SAMN05443431_11150"/>
<dbReference type="SUPFAM" id="SSF49464">
    <property type="entry name" value="Carboxypeptidase regulatory domain-like"/>
    <property type="match status" value="1"/>
</dbReference>
<dbReference type="Proteomes" id="UP000199559">
    <property type="component" value="Unassembled WGS sequence"/>
</dbReference>
<sequence>MKTLNANFKLILGVMVMLMMVLTSCNPNESVDMPEVPEGTSGNSQIDFGSNIQRDFMGRIVDQSSIPLDNVNITIGNKTAITDNNGMFVINDVSVKERLGFITAQKPGYLKGMRSVVPTSGTNMINIMLVAETLVSTVASGSSSEVTLSNGAKVSFDGAFKDENGNAYSGNVDVYMYHLETSNPAIEAIMPGNLQAENANGEERVLVSYGMLNVELKGASGEKLNIADGSVAQIELPINPAQNGVAPATIPLWHFDEVSGVWMEDGEATLVGGKYQGEVSHFSWWNWDAPFPAVILCINAVDANNNPLANLDIKLIESNAVNGRTAFTNGDGNICGFVPINEAFTLKAFDPCGVEVFSSNIGSFAADTNYSLVLPSVTATVISGTLVNCANTNVTNGYASIIYGNQLASVPVTNGDFTLSVIQCAALTSFSLEGVDYDTFQETDTISYNFGSADVGNIIACNAVSEYITLQVDNDPVDYFLSNITADSWSSTSVSIGGQNDIGESILISGSATTLGTHPDNGPSYIGIELNSLNIDHGVPNTLASTITNFGTVGQYIDITITGSYTDNNGLVKSLSAAIHVLRDN</sequence>
<evidence type="ECO:0000313" key="2">
    <source>
        <dbReference type="EMBL" id="SFJ60791.1"/>
    </source>
</evidence>
<keyword evidence="1" id="KW-0732">Signal</keyword>
<dbReference type="AlphaFoldDB" id="A0A1I3ST89"/>
<evidence type="ECO:0000313" key="3">
    <source>
        <dbReference type="Proteomes" id="UP000199559"/>
    </source>
</evidence>
<dbReference type="InterPro" id="IPR008969">
    <property type="entry name" value="CarboxyPept-like_regulatory"/>
</dbReference>
<dbReference type="Gene3D" id="2.60.40.1120">
    <property type="entry name" value="Carboxypeptidase-like, regulatory domain"/>
    <property type="match status" value="1"/>
</dbReference>